<dbReference type="KEGG" id="pgin:FRZ67_13210"/>
<dbReference type="OrthoDB" id="677448at2"/>
<accession>A0A5B8VB51</accession>
<keyword evidence="1" id="KW-0472">Membrane</keyword>
<proteinExistence type="predicted"/>
<keyword evidence="1" id="KW-1133">Transmembrane helix</keyword>
<protein>
    <submittedName>
        <fullName evidence="2">Uncharacterized protein</fullName>
    </submittedName>
</protein>
<evidence type="ECO:0000256" key="1">
    <source>
        <dbReference type="SAM" id="Phobius"/>
    </source>
</evidence>
<keyword evidence="1" id="KW-0812">Transmembrane</keyword>
<feature type="transmembrane region" description="Helical" evidence="1">
    <location>
        <begin position="105"/>
        <end position="126"/>
    </location>
</feature>
<dbReference type="EMBL" id="CP042435">
    <property type="protein sequence ID" value="QEC68213.1"/>
    <property type="molecule type" value="Genomic_DNA"/>
</dbReference>
<evidence type="ECO:0000313" key="2">
    <source>
        <dbReference type="EMBL" id="QEC68213.1"/>
    </source>
</evidence>
<evidence type="ECO:0000313" key="3">
    <source>
        <dbReference type="Proteomes" id="UP000321533"/>
    </source>
</evidence>
<dbReference type="Proteomes" id="UP000321533">
    <property type="component" value="Chromosome"/>
</dbReference>
<organism evidence="2 3">
    <name type="scientific">Panacibacter ginsenosidivorans</name>
    <dbReference type="NCBI Taxonomy" id="1813871"/>
    <lineage>
        <taxon>Bacteria</taxon>
        <taxon>Pseudomonadati</taxon>
        <taxon>Bacteroidota</taxon>
        <taxon>Chitinophagia</taxon>
        <taxon>Chitinophagales</taxon>
        <taxon>Chitinophagaceae</taxon>
        <taxon>Panacibacter</taxon>
    </lineage>
</organism>
<keyword evidence="3" id="KW-1185">Reference proteome</keyword>
<gene>
    <name evidence="2" type="ORF">FRZ67_13210</name>
</gene>
<name>A0A5B8VB51_9BACT</name>
<dbReference type="AlphaFoldDB" id="A0A5B8VB51"/>
<reference evidence="2 3" key="1">
    <citation type="journal article" date="2016" name="Int. J. Syst. Evol. Microbiol.">
        <title>Panacibacter ginsenosidivorans gen. nov., sp. nov., with ginsenoside converting activity isolated from soil of a ginseng field.</title>
        <authorList>
            <person name="Siddiqi M.Z."/>
            <person name="Muhammad Shafi S."/>
            <person name="Choi K.D."/>
            <person name="Im W.T."/>
        </authorList>
    </citation>
    <scope>NUCLEOTIDE SEQUENCE [LARGE SCALE GENOMIC DNA]</scope>
    <source>
        <strain evidence="2 3">Gsoil1550</strain>
    </source>
</reference>
<sequence>MKQVLEVPSLVEIRTLKKQTYTVPQDYFQGLANNILIRIDSIQREKHSEVFDELVHVTPLLNTISKRNILSVPDDYFDNLKVKPFGENKEPKVILMSATTTVRKWMTYAAAASVLFILSTASYAYINHHLKGIDKSLTIGQRMATLKDEEIINYLQNDLGDFDPNTATSTDNDPDINHMLINASDAEIERYLDTESDSGEEIIKGI</sequence>
<dbReference type="RefSeq" id="WP_147190020.1">
    <property type="nucleotide sequence ID" value="NZ_CP042435.1"/>
</dbReference>